<dbReference type="InterPro" id="IPR013525">
    <property type="entry name" value="ABC2_TM"/>
</dbReference>
<keyword evidence="3" id="KW-0813">Transport</keyword>
<dbReference type="Pfam" id="PF00005">
    <property type="entry name" value="ABC_tran"/>
    <property type="match status" value="1"/>
</dbReference>
<proteinExistence type="inferred from homology"/>
<organism evidence="11">
    <name type="scientific">Nyssomyia neivai</name>
    <dbReference type="NCBI Taxonomy" id="330878"/>
    <lineage>
        <taxon>Eukaryota</taxon>
        <taxon>Metazoa</taxon>
        <taxon>Ecdysozoa</taxon>
        <taxon>Arthropoda</taxon>
        <taxon>Hexapoda</taxon>
        <taxon>Insecta</taxon>
        <taxon>Pterygota</taxon>
        <taxon>Neoptera</taxon>
        <taxon>Endopterygota</taxon>
        <taxon>Diptera</taxon>
        <taxon>Nematocera</taxon>
        <taxon>Psychodoidea</taxon>
        <taxon>Psychodidae</taxon>
        <taxon>Nyssomyia</taxon>
    </lineage>
</organism>
<feature type="transmembrane region" description="Helical" evidence="9">
    <location>
        <begin position="375"/>
        <end position="397"/>
    </location>
</feature>
<keyword evidence="7 9" id="KW-1133">Transmembrane helix</keyword>
<dbReference type="AlphaFoldDB" id="A0A1L8E4C2"/>
<sequence length="592" mass="66690">MFKNIEFQEIVYTIKERWQFGKPRQKRCLLKGVTGVFPQGQLTAIMGPSGAGKSSLLNAISGFRTDGVKGAFKINRKESCYITQDDLHQPLLTVDEIMSVACELKIKNPVNKRVLIDDILNSLNLSARRDNTAKQLSGGEKRRLSIALELVANPSVLFMDEPTSGLDEVTAAQCVRLLRDITKQGRTIVCTIHQPSGVVLGLFDQVYILAKGQCVYQGSPQSIVPFMSSCGYECPKHYNPSDYIIELCDADNDVIANFSEAISNGKSIVAPTVDGTPGFAIKTAVMSMLLETSAPPRSSILEKMKALKRFMHSDYAHSSFHQFVVLTRMMYTKILRNRIALGIQLFHHLICGSMLGLIFFNSANDGERMFDHLKFSIAIVFFLSYTQIIVPVLSYPLEVKLVKKECFNRWYGLTPYYLALTLSRIPLQVFFNILFLTLVYWLPGLPMQLWRFGLFSFVGVIISLVAEGLGLTIGSTFSITNGCATGPMILAPMLGLAIYGFDFAAEIPLQMYALMKLSFLRIGVESIVLITFGYGREQLDCNFIYCHFDDPKVLLRYLRIEEVSLWHELIFLFALMIVFRVLLYFSLRKRLK</sequence>
<evidence type="ECO:0000313" key="11">
    <source>
        <dbReference type="EMBL" id="JAV13573.1"/>
    </source>
</evidence>
<comment type="subcellular location">
    <subcellularLocation>
        <location evidence="1">Membrane</location>
        <topology evidence="1">Multi-pass membrane protein</topology>
    </subcellularLocation>
</comment>
<feature type="transmembrane region" description="Helical" evidence="9">
    <location>
        <begin position="565"/>
        <end position="587"/>
    </location>
</feature>
<dbReference type="GO" id="GO:0005886">
    <property type="term" value="C:plasma membrane"/>
    <property type="evidence" value="ECO:0007669"/>
    <property type="project" value="TreeGrafter"/>
</dbReference>
<dbReference type="CDD" id="cd03213">
    <property type="entry name" value="ABCG_EPDR"/>
    <property type="match status" value="1"/>
</dbReference>
<evidence type="ECO:0000256" key="3">
    <source>
        <dbReference type="ARBA" id="ARBA00022448"/>
    </source>
</evidence>
<dbReference type="GO" id="GO:0005524">
    <property type="term" value="F:ATP binding"/>
    <property type="evidence" value="ECO:0007669"/>
    <property type="project" value="UniProtKB-KW"/>
</dbReference>
<protein>
    <submittedName>
        <fullName evidence="11">Putative pleiotropic drug resistance pdr1-15 abc superfamily protein</fullName>
    </submittedName>
</protein>
<dbReference type="EMBL" id="GFDF01000511">
    <property type="protein sequence ID" value="JAV13573.1"/>
    <property type="molecule type" value="Transcribed_RNA"/>
</dbReference>
<name>A0A1L8E4C2_9DIPT</name>
<evidence type="ECO:0000256" key="2">
    <source>
        <dbReference type="ARBA" id="ARBA00005814"/>
    </source>
</evidence>
<reference evidence="11" key="1">
    <citation type="submission" date="2016-12" db="EMBL/GenBank/DDBJ databases">
        <title>An insight into the sialome and mialome of the sand fly, Nyssomyia neivai.</title>
        <authorList>
            <person name="Sebastian V."/>
            <person name="Goulart T.M."/>
            <person name="Oliveira W."/>
            <person name="Calvo E."/>
            <person name="Oliveira L.F."/>
            <person name="Pinto M.C."/>
            <person name="Rosselino A.M."/>
            <person name="Ribeiro J.M."/>
        </authorList>
    </citation>
    <scope>NUCLEOTIDE SEQUENCE</scope>
</reference>
<dbReference type="Pfam" id="PF01061">
    <property type="entry name" value="ABC2_membrane"/>
    <property type="match status" value="1"/>
</dbReference>
<dbReference type="FunFam" id="3.40.50.300:FF:001077">
    <property type="entry name" value="Uncharacterized protein, isoform A"/>
    <property type="match status" value="1"/>
</dbReference>
<dbReference type="InterPro" id="IPR003439">
    <property type="entry name" value="ABC_transporter-like_ATP-bd"/>
</dbReference>
<evidence type="ECO:0000256" key="9">
    <source>
        <dbReference type="SAM" id="Phobius"/>
    </source>
</evidence>
<evidence type="ECO:0000256" key="6">
    <source>
        <dbReference type="ARBA" id="ARBA00022840"/>
    </source>
</evidence>
<keyword evidence="8 9" id="KW-0472">Membrane</keyword>
<dbReference type="InterPro" id="IPR043926">
    <property type="entry name" value="ABCG_dom"/>
</dbReference>
<feature type="transmembrane region" description="Helical" evidence="9">
    <location>
        <begin position="479"/>
        <end position="501"/>
    </location>
</feature>
<dbReference type="Pfam" id="PF19055">
    <property type="entry name" value="ABC2_membrane_7"/>
    <property type="match status" value="1"/>
</dbReference>
<dbReference type="SUPFAM" id="SSF52540">
    <property type="entry name" value="P-loop containing nucleoside triphosphate hydrolases"/>
    <property type="match status" value="1"/>
</dbReference>
<feature type="transmembrane region" description="Helical" evidence="9">
    <location>
        <begin position="454"/>
        <end position="473"/>
    </location>
</feature>
<comment type="similarity">
    <text evidence="2">Belongs to the ABC transporter superfamily. ABCG family. Eye pigment precursor importer (TC 3.A.1.204) subfamily.</text>
</comment>
<evidence type="ECO:0000256" key="1">
    <source>
        <dbReference type="ARBA" id="ARBA00004141"/>
    </source>
</evidence>
<dbReference type="GO" id="GO:0016887">
    <property type="term" value="F:ATP hydrolysis activity"/>
    <property type="evidence" value="ECO:0007669"/>
    <property type="project" value="InterPro"/>
</dbReference>
<dbReference type="PANTHER" id="PTHR48041">
    <property type="entry name" value="ABC TRANSPORTER G FAMILY MEMBER 28"/>
    <property type="match status" value="1"/>
</dbReference>
<keyword evidence="5" id="KW-0547">Nucleotide-binding</keyword>
<dbReference type="PROSITE" id="PS50893">
    <property type="entry name" value="ABC_TRANSPORTER_2"/>
    <property type="match status" value="1"/>
</dbReference>
<evidence type="ECO:0000259" key="10">
    <source>
        <dbReference type="PROSITE" id="PS50893"/>
    </source>
</evidence>
<dbReference type="InterPro" id="IPR027417">
    <property type="entry name" value="P-loop_NTPase"/>
</dbReference>
<dbReference type="PROSITE" id="PS00211">
    <property type="entry name" value="ABC_TRANSPORTER_1"/>
    <property type="match status" value="1"/>
</dbReference>
<dbReference type="GO" id="GO:0140359">
    <property type="term" value="F:ABC-type transporter activity"/>
    <property type="evidence" value="ECO:0007669"/>
    <property type="project" value="InterPro"/>
</dbReference>
<feature type="transmembrane region" description="Helical" evidence="9">
    <location>
        <begin position="417"/>
        <end position="442"/>
    </location>
</feature>
<keyword evidence="6" id="KW-0067">ATP-binding</keyword>
<dbReference type="SMART" id="SM00382">
    <property type="entry name" value="AAA"/>
    <property type="match status" value="1"/>
</dbReference>
<dbReference type="PANTHER" id="PTHR48041:SF105">
    <property type="entry name" value="FI02074P"/>
    <property type="match status" value="1"/>
</dbReference>
<dbReference type="InterPro" id="IPR050352">
    <property type="entry name" value="ABCG_transporters"/>
</dbReference>
<accession>A0A1L8E4C2</accession>
<feature type="transmembrane region" description="Helical" evidence="9">
    <location>
        <begin position="345"/>
        <end position="363"/>
    </location>
</feature>
<evidence type="ECO:0000256" key="4">
    <source>
        <dbReference type="ARBA" id="ARBA00022692"/>
    </source>
</evidence>
<keyword evidence="4 9" id="KW-0812">Transmembrane</keyword>
<dbReference type="InterPro" id="IPR017871">
    <property type="entry name" value="ABC_transporter-like_CS"/>
</dbReference>
<evidence type="ECO:0000256" key="5">
    <source>
        <dbReference type="ARBA" id="ARBA00022741"/>
    </source>
</evidence>
<dbReference type="InterPro" id="IPR003593">
    <property type="entry name" value="AAA+_ATPase"/>
</dbReference>
<evidence type="ECO:0000256" key="7">
    <source>
        <dbReference type="ARBA" id="ARBA00022989"/>
    </source>
</evidence>
<dbReference type="Gene3D" id="3.40.50.300">
    <property type="entry name" value="P-loop containing nucleotide triphosphate hydrolases"/>
    <property type="match status" value="1"/>
</dbReference>
<evidence type="ECO:0000256" key="8">
    <source>
        <dbReference type="ARBA" id="ARBA00023136"/>
    </source>
</evidence>
<feature type="domain" description="ABC transporter" evidence="10">
    <location>
        <begin position="5"/>
        <end position="236"/>
    </location>
</feature>